<organism evidence="1 2">
    <name type="scientific">Caerostris darwini</name>
    <dbReference type="NCBI Taxonomy" id="1538125"/>
    <lineage>
        <taxon>Eukaryota</taxon>
        <taxon>Metazoa</taxon>
        <taxon>Ecdysozoa</taxon>
        <taxon>Arthropoda</taxon>
        <taxon>Chelicerata</taxon>
        <taxon>Arachnida</taxon>
        <taxon>Araneae</taxon>
        <taxon>Araneomorphae</taxon>
        <taxon>Entelegynae</taxon>
        <taxon>Araneoidea</taxon>
        <taxon>Araneidae</taxon>
        <taxon>Caerostris</taxon>
    </lineage>
</organism>
<accession>A0AAV4VNB6</accession>
<dbReference type="EMBL" id="BPLQ01013245">
    <property type="protein sequence ID" value="GIY70890.1"/>
    <property type="molecule type" value="Genomic_DNA"/>
</dbReference>
<dbReference type="AlphaFoldDB" id="A0AAV4VNB6"/>
<sequence length="157" mass="17408">MTLAHHGADAVGAVAVGAVVEEEKICRSVQPHAEAFNLMVIAQGFMQRWWHSLEINFTKIFHFARTCSFNVTAEAFNLMVIAQGFMQRWWHSLEINFTKIFHFARTCSFNVTGSTIRSVQPHGNSSGLYATMVAFVGLILPFKERAALLCDGGKGGD</sequence>
<evidence type="ECO:0000313" key="1">
    <source>
        <dbReference type="EMBL" id="GIY70890.1"/>
    </source>
</evidence>
<proteinExistence type="predicted"/>
<protein>
    <submittedName>
        <fullName evidence="1">Uncharacterized protein</fullName>
    </submittedName>
</protein>
<comment type="caution">
    <text evidence="1">The sequence shown here is derived from an EMBL/GenBank/DDBJ whole genome shotgun (WGS) entry which is preliminary data.</text>
</comment>
<name>A0AAV4VNB6_9ARAC</name>
<dbReference type="Proteomes" id="UP001054837">
    <property type="component" value="Unassembled WGS sequence"/>
</dbReference>
<reference evidence="1 2" key="1">
    <citation type="submission" date="2021-06" db="EMBL/GenBank/DDBJ databases">
        <title>Caerostris darwini draft genome.</title>
        <authorList>
            <person name="Kono N."/>
            <person name="Arakawa K."/>
        </authorList>
    </citation>
    <scope>NUCLEOTIDE SEQUENCE [LARGE SCALE GENOMIC DNA]</scope>
</reference>
<evidence type="ECO:0000313" key="2">
    <source>
        <dbReference type="Proteomes" id="UP001054837"/>
    </source>
</evidence>
<keyword evidence="2" id="KW-1185">Reference proteome</keyword>
<gene>
    <name evidence="1" type="ORF">CDAR_225961</name>
</gene>